<dbReference type="Proteomes" id="UP000576209">
    <property type="component" value="Unassembled WGS sequence"/>
</dbReference>
<evidence type="ECO:0000313" key="2">
    <source>
        <dbReference type="Proteomes" id="UP000576209"/>
    </source>
</evidence>
<name>A0A840EFT5_9BACT</name>
<dbReference type="EMBL" id="JACIFF010000006">
    <property type="protein sequence ID" value="MBB4079786.1"/>
    <property type="molecule type" value="Genomic_DNA"/>
</dbReference>
<comment type="caution">
    <text evidence="1">The sequence shown here is derived from an EMBL/GenBank/DDBJ whole genome shotgun (WGS) entry which is preliminary data.</text>
</comment>
<protein>
    <submittedName>
        <fullName evidence="1">Uncharacterized protein</fullName>
    </submittedName>
</protein>
<reference evidence="1 2" key="1">
    <citation type="submission" date="2020-08" db="EMBL/GenBank/DDBJ databases">
        <title>Genomic Encyclopedia of Type Strains, Phase IV (KMG-IV): sequencing the most valuable type-strain genomes for metagenomic binning, comparative biology and taxonomic classification.</title>
        <authorList>
            <person name="Goeker M."/>
        </authorList>
    </citation>
    <scope>NUCLEOTIDE SEQUENCE [LARGE SCALE GENOMIC DNA]</scope>
    <source>
        <strain evidence="1 2">DSM 105137</strain>
    </source>
</reference>
<proteinExistence type="predicted"/>
<dbReference type="AlphaFoldDB" id="A0A840EFT5"/>
<evidence type="ECO:0000313" key="1">
    <source>
        <dbReference type="EMBL" id="MBB4079786.1"/>
    </source>
</evidence>
<sequence length="146" mass="15805">MNPFLSFLLLPAVLLTACNDDDDNAFRLACGPDIQIVDVIVEREFDDFHLDSARVTDLCLEVTISASGCGSQGWTLDLITFGEVAESYPTQTSARLLFDDGVADGDFTCAAYITETYTFDLSPYLTPGTLPTVLSLTGTETTLSIE</sequence>
<gene>
    <name evidence="1" type="ORF">GGR28_002413</name>
</gene>
<organism evidence="1 2">
    <name type="scientific">Neolewinella aquimaris</name>
    <dbReference type="NCBI Taxonomy" id="1835722"/>
    <lineage>
        <taxon>Bacteria</taxon>
        <taxon>Pseudomonadati</taxon>
        <taxon>Bacteroidota</taxon>
        <taxon>Saprospiria</taxon>
        <taxon>Saprospirales</taxon>
        <taxon>Lewinellaceae</taxon>
        <taxon>Neolewinella</taxon>
    </lineage>
</organism>
<keyword evidence="2" id="KW-1185">Reference proteome</keyword>
<dbReference type="RefSeq" id="WP_183496031.1">
    <property type="nucleotide sequence ID" value="NZ_JACIFF010000006.1"/>
</dbReference>
<accession>A0A840EFT5</accession>